<evidence type="ECO:0000313" key="3">
    <source>
        <dbReference type="EMBL" id="KAJ7194603.1"/>
    </source>
</evidence>
<evidence type="ECO:0000313" key="4">
    <source>
        <dbReference type="Proteomes" id="UP001219525"/>
    </source>
</evidence>
<sequence>MSNLSKYALRLASSSRPMSSRGAAICSGVDSGAKLVKVRLAMALAYLERTCCDPGLSLTSLTDKRMVRAEVLSVEFLAPGHRTTKAKPCQDGLTAECQPARWADRFNGIIRRAFPPDGSSVPVSLGLDAEKGVRGRLPWSCGLPLLISSSSSPPPLLSQAHDDDDDMEPSLAPHFIGVLLATIFYGITLAQAFAYFRTYTTDPRHMKLIVALLLLLDTAQVSLVFTSIYGYAIRARGDQSALQYVSKPFLASMGVTSAVAFTVQMIYAYRVWRLSAGNAYLTASIISLAIVALGSSTALTTKTIRNPRWDETRVSNLPAGLILASTVTCDLLIAGAQVWLFHRHRLARVLAPGKLFPFPFPLRRRSGTGTPRDSVEHSGPLRIGGTVAARRGSLLVGLGLAGPRWMGLGSGAGPGSAEAAVEAGKGDSEPPGSGLGLGACPEGGHHDHDCSRCAPSSQLSNTRNVEHEQVGRAADDADDTGGQRGAANKVRLNGACKSGCLLKVAAHSIDATIFLVLFLTCPEKGVYLVPYILLSNCYVNSFLSILNSRRILRGLVENPEHLPVSFDFALDTG</sequence>
<dbReference type="PANTHER" id="PTHR40465:SF1">
    <property type="entry name" value="DUF6534 DOMAIN-CONTAINING PROTEIN"/>
    <property type="match status" value="1"/>
</dbReference>
<feature type="transmembrane region" description="Helical" evidence="2">
    <location>
        <begin position="319"/>
        <end position="341"/>
    </location>
</feature>
<feature type="transmembrane region" description="Helical" evidence="2">
    <location>
        <begin position="279"/>
        <end position="299"/>
    </location>
</feature>
<keyword evidence="2" id="KW-0812">Transmembrane</keyword>
<evidence type="ECO:0000256" key="2">
    <source>
        <dbReference type="SAM" id="Phobius"/>
    </source>
</evidence>
<dbReference type="Proteomes" id="UP001219525">
    <property type="component" value="Unassembled WGS sequence"/>
</dbReference>
<feature type="transmembrane region" description="Helical" evidence="2">
    <location>
        <begin position="249"/>
        <end position="267"/>
    </location>
</feature>
<keyword evidence="4" id="KW-1185">Reference proteome</keyword>
<accession>A0AAD6UXP9</accession>
<feature type="compositionally biased region" description="Polar residues" evidence="1">
    <location>
        <begin position="454"/>
        <end position="463"/>
    </location>
</feature>
<feature type="transmembrane region" description="Helical" evidence="2">
    <location>
        <begin position="175"/>
        <end position="196"/>
    </location>
</feature>
<keyword evidence="2" id="KW-1133">Transmembrane helix</keyword>
<comment type="caution">
    <text evidence="3">The sequence shown here is derived from an EMBL/GenBank/DDBJ whole genome shotgun (WGS) entry which is preliminary data.</text>
</comment>
<keyword evidence="2" id="KW-0472">Membrane</keyword>
<proteinExistence type="predicted"/>
<dbReference type="AlphaFoldDB" id="A0AAD6UXP9"/>
<feature type="transmembrane region" description="Helical" evidence="2">
    <location>
        <begin position="208"/>
        <end position="229"/>
    </location>
</feature>
<evidence type="ECO:0000256" key="1">
    <source>
        <dbReference type="SAM" id="MobiDB-lite"/>
    </source>
</evidence>
<dbReference type="EMBL" id="JARJCW010000097">
    <property type="protein sequence ID" value="KAJ7194603.1"/>
    <property type="molecule type" value="Genomic_DNA"/>
</dbReference>
<feature type="transmembrane region" description="Helical" evidence="2">
    <location>
        <begin position="525"/>
        <end position="546"/>
    </location>
</feature>
<organism evidence="3 4">
    <name type="scientific">Mycena pura</name>
    <dbReference type="NCBI Taxonomy" id="153505"/>
    <lineage>
        <taxon>Eukaryota</taxon>
        <taxon>Fungi</taxon>
        <taxon>Dikarya</taxon>
        <taxon>Basidiomycota</taxon>
        <taxon>Agaricomycotina</taxon>
        <taxon>Agaricomycetes</taxon>
        <taxon>Agaricomycetidae</taxon>
        <taxon>Agaricales</taxon>
        <taxon>Marasmiineae</taxon>
        <taxon>Mycenaceae</taxon>
        <taxon>Mycena</taxon>
    </lineage>
</organism>
<feature type="region of interest" description="Disordered" evidence="1">
    <location>
        <begin position="411"/>
        <end position="483"/>
    </location>
</feature>
<dbReference type="PANTHER" id="PTHR40465">
    <property type="entry name" value="CHROMOSOME 1, WHOLE GENOME SHOTGUN SEQUENCE"/>
    <property type="match status" value="1"/>
</dbReference>
<reference evidence="3" key="1">
    <citation type="submission" date="2023-03" db="EMBL/GenBank/DDBJ databases">
        <title>Massive genome expansion in bonnet fungi (Mycena s.s.) driven by repeated elements and novel gene families across ecological guilds.</title>
        <authorList>
            <consortium name="Lawrence Berkeley National Laboratory"/>
            <person name="Harder C.B."/>
            <person name="Miyauchi S."/>
            <person name="Viragh M."/>
            <person name="Kuo A."/>
            <person name="Thoen E."/>
            <person name="Andreopoulos B."/>
            <person name="Lu D."/>
            <person name="Skrede I."/>
            <person name="Drula E."/>
            <person name="Henrissat B."/>
            <person name="Morin E."/>
            <person name="Kohler A."/>
            <person name="Barry K."/>
            <person name="LaButti K."/>
            <person name="Morin E."/>
            <person name="Salamov A."/>
            <person name="Lipzen A."/>
            <person name="Mereny Z."/>
            <person name="Hegedus B."/>
            <person name="Baldrian P."/>
            <person name="Stursova M."/>
            <person name="Weitz H."/>
            <person name="Taylor A."/>
            <person name="Grigoriev I.V."/>
            <person name="Nagy L.G."/>
            <person name="Martin F."/>
            <person name="Kauserud H."/>
        </authorList>
    </citation>
    <scope>NUCLEOTIDE SEQUENCE</scope>
    <source>
        <strain evidence="3">9144</strain>
    </source>
</reference>
<feature type="compositionally biased region" description="Basic and acidic residues" evidence="1">
    <location>
        <begin position="464"/>
        <end position="475"/>
    </location>
</feature>
<name>A0AAD6UXP9_9AGAR</name>
<feature type="transmembrane region" description="Helical" evidence="2">
    <location>
        <begin position="500"/>
        <end position="519"/>
    </location>
</feature>
<gene>
    <name evidence="3" type="ORF">GGX14DRAFT_576302</name>
</gene>
<protein>
    <submittedName>
        <fullName evidence="3">Uncharacterized protein</fullName>
    </submittedName>
</protein>